<dbReference type="GO" id="GO:0006782">
    <property type="term" value="P:protoporphyrinogen IX biosynthetic process"/>
    <property type="evidence" value="ECO:0007669"/>
    <property type="project" value="UniProtKB-UniRule"/>
</dbReference>
<comment type="pathway">
    <text evidence="7">Porphyrin-containing compound metabolism; protoporphyrin-IX biosynthesis; protoporphyrin-IX from protoporphyrinogen-IX: step 1/1.</text>
</comment>
<name>A0A850QWF4_PHODD</name>
<comment type="subcellular location">
    <subcellularLocation>
        <location evidence="7">Cell membrane</location>
        <topology evidence="7">Peripheral membrane protein</topology>
    </subcellularLocation>
</comment>
<keyword evidence="3 7" id="KW-0547">Nucleotide-binding</keyword>
<keyword evidence="4 7" id="KW-0560">Oxidoreductase</keyword>
<dbReference type="InterPro" id="IPR026816">
    <property type="entry name" value="Flavodoxin_dom"/>
</dbReference>
<comment type="catalytic activity">
    <reaction evidence="7">
        <text>protoporphyrinogen IX + 3 a menaquinone = protoporphyrin IX + 3 a menaquinol</text>
        <dbReference type="Rhea" id="RHEA:27409"/>
        <dbReference type="Rhea" id="RHEA-COMP:9537"/>
        <dbReference type="Rhea" id="RHEA-COMP:9539"/>
        <dbReference type="ChEBI" id="CHEBI:16374"/>
        <dbReference type="ChEBI" id="CHEBI:18151"/>
        <dbReference type="ChEBI" id="CHEBI:57306"/>
        <dbReference type="ChEBI" id="CHEBI:57307"/>
        <dbReference type="EC" id="1.3.5.3"/>
    </reaction>
</comment>
<dbReference type="AlphaFoldDB" id="A0A850QWF4"/>
<evidence type="ECO:0000256" key="4">
    <source>
        <dbReference type="ARBA" id="ARBA00023002"/>
    </source>
</evidence>
<dbReference type="Pfam" id="PF12724">
    <property type="entry name" value="Flavodoxin_5"/>
    <property type="match status" value="1"/>
</dbReference>
<organism evidence="9 10">
    <name type="scientific">Photobacterium damselae subsp. damselae</name>
    <name type="common">Listonella damsela</name>
    <dbReference type="NCBI Taxonomy" id="85581"/>
    <lineage>
        <taxon>Bacteria</taxon>
        <taxon>Pseudomonadati</taxon>
        <taxon>Pseudomonadota</taxon>
        <taxon>Gammaproteobacteria</taxon>
        <taxon>Vibrionales</taxon>
        <taxon>Vibrionaceae</taxon>
        <taxon>Photobacterium</taxon>
    </lineage>
</organism>
<feature type="domain" description="Flavodoxin" evidence="8">
    <location>
        <begin position="6"/>
        <end position="153"/>
    </location>
</feature>
<evidence type="ECO:0000256" key="6">
    <source>
        <dbReference type="ARBA" id="ARBA00023244"/>
    </source>
</evidence>
<dbReference type="EC" id="1.3.5.3" evidence="7"/>
<comment type="similarity">
    <text evidence="7">Belongs to the HemG family.</text>
</comment>
<comment type="catalytic activity">
    <reaction evidence="7">
        <text>protoporphyrinogen IX + 3 a quinone = protoporphyrin IX + 3 a quinol</text>
        <dbReference type="Rhea" id="RHEA:65032"/>
        <dbReference type="ChEBI" id="CHEBI:24646"/>
        <dbReference type="ChEBI" id="CHEBI:57306"/>
        <dbReference type="ChEBI" id="CHEBI:57307"/>
        <dbReference type="ChEBI" id="CHEBI:132124"/>
        <dbReference type="EC" id="1.3.5.3"/>
    </reaction>
</comment>
<gene>
    <name evidence="7 9" type="primary">hemG</name>
    <name evidence="9" type="ORF">HWA77_12120</name>
</gene>
<comment type="cofactor">
    <cofactor evidence="7">
        <name>FMN</name>
        <dbReference type="ChEBI" id="CHEBI:58210"/>
    </cofactor>
    <text evidence="7">Binds 1 FMN non-covalently per subunit.</text>
</comment>
<comment type="caution">
    <text evidence="9">The sequence shown here is derived from an EMBL/GenBank/DDBJ whole genome shotgun (WGS) entry which is preliminary data.</text>
</comment>
<evidence type="ECO:0000256" key="2">
    <source>
        <dbReference type="ARBA" id="ARBA00022643"/>
    </source>
</evidence>
<keyword evidence="5" id="KW-0472">Membrane</keyword>
<dbReference type="GO" id="GO:0005886">
    <property type="term" value="C:plasma membrane"/>
    <property type="evidence" value="ECO:0007669"/>
    <property type="project" value="UniProtKB-SubCell"/>
</dbReference>
<keyword evidence="7" id="KW-1003">Cell membrane</keyword>
<sequence>MKKKLLMLYSSREGQTLKILHYIEKELGDGFQCEVRDLHAQPNVNWSEYDQIIIGASIRYGHFNKLLYQFIERNQVELKRAGGSFICVNLTARKEGKDTPQGSAYVRKFLQKSPWQPEQIAVFAGALRYPRYRWFDRLMIQLIMKITGGETDTTKEVEYTNWQKVSEFASGIAAKKRIKTSFG</sequence>
<dbReference type="InterPro" id="IPR052200">
    <property type="entry name" value="Protoporphyrinogen_IX_DH"/>
</dbReference>
<dbReference type="UniPathway" id="UPA00251">
    <property type="reaction ID" value="UER00324"/>
</dbReference>
<accession>A0A850QWF4</accession>
<dbReference type="InterPro" id="IPR044264">
    <property type="entry name" value="HemG"/>
</dbReference>
<evidence type="ECO:0000256" key="7">
    <source>
        <dbReference type="HAMAP-Rule" id="MF_00853"/>
    </source>
</evidence>
<comment type="function">
    <text evidence="7">Catalyzes the 6-electron oxidation of protoporphyrinogen IX to form protoporphyrin IX; under anaerobic conditions uses menaquinone as an electron acceptor, under aerobic conditions uses ubiquinone as an electron acceptor.</text>
</comment>
<dbReference type="PANTHER" id="PTHR38030:SF2">
    <property type="entry name" value="PROTOPORPHYRINOGEN IX DEHYDROGENASE [QUINONE]"/>
    <property type="match status" value="1"/>
</dbReference>
<dbReference type="GO" id="GO:0070819">
    <property type="term" value="F:menaquinone-dependent protoporphyrinogen oxidase activity"/>
    <property type="evidence" value="ECO:0007669"/>
    <property type="project" value="UniProtKB-UniRule"/>
</dbReference>
<evidence type="ECO:0000313" key="10">
    <source>
        <dbReference type="Proteomes" id="UP000533429"/>
    </source>
</evidence>
<evidence type="ECO:0000256" key="5">
    <source>
        <dbReference type="ARBA" id="ARBA00023136"/>
    </source>
</evidence>
<proteinExistence type="inferred from homology"/>
<dbReference type="GO" id="GO:0010181">
    <property type="term" value="F:FMN binding"/>
    <property type="evidence" value="ECO:0007669"/>
    <property type="project" value="UniProtKB-UniRule"/>
</dbReference>
<protein>
    <recommendedName>
        <fullName evidence="7">Protoporphyrinogen IX dehydrogenase [quinone]</fullName>
        <ecNumber evidence="7">1.3.5.3</ecNumber>
    </recommendedName>
    <alternativeName>
        <fullName evidence="7">Protoporphyrinogen IX dehydrogenase [menaquinone]</fullName>
    </alternativeName>
    <alternativeName>
        <fullName evidence="7">Protoporphyrinogen IX dehydrogenase [ubiquinone]</fullName>
    </alternativeName>
    <alternativeName>
        <fullName evidence="7">Protoporphyrinogen oxidase</fullName>
        <shortName evidence="7">PPO</shortName>
    </alternativeName>
</protein>
<comment type="catalytic activity">
    <reaction evidence="7">
        <text>protoporphyrinogen IX + 3 a ubiquinone = protoporphyrin IX + 3 a ubiquinol</text>
        <dbReference type="Rhea" id="RHEA:63936"/>
        <dbReference type="Rhea" id="RHEA-COMP:9565"/>
        <dbReference type="Rhea" id="RHEA-COMP:9566"/>
        <dbReference type="ChEBI" id="CHEBI:16389"/>
        <dbReference type="ChEBI" id="CHEBI:17976"/>
        <dbReference type="ChEBI" id="CHEBI:57306"/>
        <dbReference type="ChEBI" id="CHEBI:57307"/>
    </reaction>
</comment>
<dbReference type="Proteomes" id="UP000533429">
    <property type="component" value="Unassembled WGS sequence"/>
</dbReference>
<dbReference type="SUPFAM" id="SSF52218">
    <property type="entry name" value="Flavoproteins"/>
    <property type="match status" value="1"/>
</dbReference>
<evidence type="ECO:0000256" key="1">
    <source>
        <dbReference type="ARBA" id="ARBA00022630"/>
    </source>
</evidence>
<reference evidence="9 10" key="1">
    <citation type="submission" date="2020-06" db="EMBL/GenBank/DDBJ databases">
        <title>Photobacterium damselae subsp. damselae comparative genomics.</title>
        <authorList>
            <person name="Osorio C.R."/>
        </authorList>
    </citation>
    <scope>NUCLEOTIDE SEQUENCE [LARGE SCALE GENOMIC DNA]</scope>
    <source>
        <strain evidence="9 10">TW250/03</strain>
    </source>
</reference>
<dbReference type="Gene3D" id="3.40.50.360">
    <property type="match status" value="1"/>
</dbReference>
<evidence type="ECO:0000259" key="8">
    <source>
        <dbReference type="Pfam" id="PF12724"/>
    </source>
</evidence>
<evidence type="ECO:0000313" key="9">
    <source>
        <dbReference type="EMBL" id="NVP00960.1"/>
    </source>
</evidence>
<dbReference type="InterPro" id="IPR029039">
    <property type="entry name" value="Flavoprotein-like_sf"/>
</dbReference>
<dbReference type="NCBIfam" id="NF008316">
    <property type="entry name" value="PRK11104.1"/>
    <property type="match status" value="1"/>
</dbReference>
<keyword evidence="2 7" id="KW-0288">FMN</keyword>
<dbReference type="HAMAP" id="MF_00853">
    <property type="entry name" value="HemG"/>
    <property type="match status" value="1"/>
</dbReference>
<dbReference type="GO" id="GO:0004729">
    <property type="term" value="F:oxygen-dependent protoporphyrinogen oxidase activity"/>
    <property type="evidence" value="ECO:0007669"/>
    <property type="project" value="InterPro"/>
</dbReference>
<keyword evidence="1 7" id="KW-0285">Flavoprotein</keyword>
<evidence type="ECO:0000256" key="3">
    <source>
        <dbReference type="ARBA" id="ARBA00022741"/>
    </source>
</evidence>
<keyword evidence="6 7" id="KW-0627">Porphyrin biosynthesis</keyword>
<dbReference type="EMBL" id="JABXOR010000751">
    <property type="protein sequence ID" value="NVP00960.1"/>
    <property type="molecule type" value="Genomic_DNA"/>
</dbReference>
<dbReference type="PANTHER" id="PTHR38030">
    <property type="entry name" value="PROTOPORPHYRINOGEN IX DEHYDROGENASE [MENAQUINONE]"/>
    <property type="match status" value="1"/>
</dbReference>